<evidence type="ECO:0000313" key="4">
    <source>
        <dbReference type="Proteomes" id="UP000198642"/>
    </source>
</evidence>
<dbReference type="InterPro" id="IPR000286">
    <property type="entry name" value="HDACs"/>
</dbReference>
<name>A0A1I0YC46_9BACI</name>
<dbReference type="AlphaFoldDB" id="A0A1I0YC46"/>
<gene>
    <name evidence="3" type="ORF">SAMN04488072_10746</name>
</gene>
<dbReference type="CDD" id="cd09996">
    <property type="entry name" value="HDAC_classII_1"/>
    <property type="match status" value="1"/>
</dbReference>
<sequence>MKTGFIWDESYFWHQTGNGALNIDSGGWVQEDIHAENPETKRRVKNLLDKSKFIKQLQEIEPRPASHQEVERNHGKVYIEEIKRLSDMGGGDAGEHAIVGPDSYEIAMLSAGGAVTAVDAVIRGEVMNAYALTRPPGHHAEKNEGMGFCLFNNIVIAAKYARAQYYLNRIAIIDWDVHHGNGTESAFLNDSDVLFISLHQENIFPRNRGSMTEIGKSEGKGYNVNIELPAGTGNEGYMHAFDKVAIPIIDQFEPELILVSAGQDPGRFDPLGRMLVTAEGFYRMAEKVKSLADEHCSGRLVACHEGGYSTAYVPFCTIRILEAFSGKQSGVNDPFDQGFHEGPIYQNQLDYINHAKEIQSAYWRLS</sequence>
<reference evidence="3 4" key="1">
    <citation type="submission" date="2016-10" db="EMBL/GenBank/DDBJ databases">
        <authorList>
            <person name="de Groot N.N."/>
        </authorList>
    </citation>
    <scope>NUCLEOTIDE SEQUENCE [LARGE SCALE GENOMIC DNA]</scope>
    <source>
        <strain evidence="3 4">CGMCC 1.3702</strain>
    </source>
</reference>
<dbReference type="PANTHER" id="PTHR10625">
    <property type="entry name" value="HISTONE DEACETYLASE HDAC1-RELATED"/>
    <property type="match status" value="1"/>
</dbReference>
<dbReference type="Proteomes" id="UP000198642">
    <property type="component" value="Unassembled WGS sequence"/>
</dbReference>
<dbReference type="PANTHER" id="PTHR10625:SF31">
    <property type="entry name" value="HISTONE DEACETYLASE DOMAIN-CONTAINING PROTEIN"/>
    <property type="match status" value="1"/>
</dbReference>
<dbReference type="GO" id="GO:0040029">
    <property type="term" value="P:epigenetic regulation of gene expression"/>
    <property type="evidence" value="ECO:0007669"/>
    <property type="project" value="TreeGrafter"/>
</dbReference>
<dbReference type="STRING" id="237679.SAMN04488072_10746"/>
<protein>
    <submittedName>
        <fullName evidence="3">Acetoin utilization deacetylase AcuC</fullName>
    </submittedName>
</protein>
<evidence type="ECO:0000256" key="1">
    <source>
        <dbReference type="ARBA" id="ARBA00005947"/>
    </source>
</evidence>
<organism evidence="3 4">
    <name type="scientific">Lentibacillus halodurans</name>
    <dbReference type="NCBI Taxonomy" id="237679"/>
    <lineage>
        <taxon>Bacteria</taxon>
        <taxon>Bacillati</taxon>
        <taxon>Bacillota</taxon>
        <taxon>Bacilli</taxon>
        <taxon>Bacillales</taxon>
        <taxon>Bacillaceae</taxon>
        <taxon>Lentibacillus</taxon>
    </lineage>
</organism>
<accession>A0A1I0YC46</accession>
<dbReference type="GO" id="GO:0005737">
    <property type="term" value="C:cytoplasm"/>
    <property type="evidence" value="ECO:0007669"/>
    <property type="project" value="TreeGrafter"/>
</dbReference>
<dbReference type="EMBL" id="FOJW01000007">
    <property type="protein sequence ID" value="SFB10841.1"/>
    <property type="molecule type" value="Genomic_DNA"/>
</dbReference>
<dbReference type="InterPro" id="IPR037138">
    <property type="entry name" value="His_deacetylse_dom_sf"/>
</dbReference>
<keyword evidence="4" id="KW-1185">Reference proteome</keyword>
<comment type="similarity">
    <text evidence="1">Belongs to the histone deacetylase family.</text>
</comment>
<dbReference type="RefSeq" id="WP_342028030.1">
    <property type="nucleotide sequence ID" value="NZ_FOJW01000007.1"/>
</dbReference>
<dbReference type="GO" id="GO:0004407">
    <property type="term" value="F:histone deacetylase activity"/>
    <property type="evidence" value="ECO:0007669"/>
    <property type="project" value="TreeGrafter"/>
</dbReference>
<dbReference type="Gene3D" id="3.40.800.20">
    <property type="entry name" value="Histone deacetylase domain"/>
    <property type="match status" value="1"/>
</dbReference>
<evidence type="ECO:0000259" key="2">
    <source>
        <dbReference type="Pfam" id="PF00850"/>
    </source>
</evidence>
<feature type="domain" description="Histone deacetylase" evidence="2">
    <location>
        <begin position="34"/>
        <end position="319"/>
    </location>
</feature>
<evidence type="ECO:0000313" key="3">
    <source>
        <dbReference type="EMBL" id="SFB10841.1"/>
    </source>
</evidence>
<dbReference type="Pfam" id="PF00850">
    <property type="entry name" value="Hist_deacetyl"/>
    <property type="match status" value="1"/>
</dbReference>
<dbReference type="InterPro" id="IPR023696">
    <property type="entry name" value="Ureohydrolase_dom_sf"/>
</dbReference>
<dbReference type="SUPFAM" id="SSF52768">
    <property type="entry name" value="Arginase/deacetylase"/>
    <property type="match status" value="1"/>
</dbReference>
<dbReference type="InterPro" id="IPR023801">
    <property type="entry name" value="His_deacetylse_dom"/>
</dbReference>
<dbReference type="PRINTS" id="PR01270">
    <property type="entry name" value="HDASUPER"/>
</dbReference>
<proteinExistence type="inferred from homology"/>